<sequence>MITEYSLPTAGTVFSAELEIKRSRFIADLRRTSTEDEAREFIEQIRKTYPDARHHCSAMVIHVDGATPIERSSDDGEPSGTAGAPMLQQLKGSSLYDVTCVVTRYFGGIKLGAGGLTHAYSEAVGQVLETVQRAQRSQRELYTVEFTHADAGRCESELRAAGVDITNVEYGSKARYTLAVAPGTREELEAVLASVTKGAARTSAAGSAWVER</sequence>
<comment type="caution">
    <text evidence="4">The sequence shown here is derived from an EMBL/GenBank/DDBJ whole genome shotgun (WGS) entry which is preliminary data.</text>
</comment>
<dbReference type="Gene3D" id="3.30.230.30">
    <property type="entry name" value="Impact, N-terminal domain"/>
    <property type="match status" value="1"/>
</dbReference>
<dbReference type="Proteomes" id="UP000312032">
    <property type="component" value="Unassembled WGS sequence"/>
</dbReference>
<dbReference type="InterPro" id="IPR020569">
    <property type="entry name" value="UPF0029_Impact_CS"/>
</dbReference>
<reference evidence="4 5" key="1">
    <citation type="submission" date="2019-06" db="EMBL/GenBank/DDBJ databases">
        <authorList>
            <person name="Li J."/>
        </authorList>
    </citation>
    <scope>NUCLEOTIDE SEQUENCE [LARGE SCALE GENOMIC DNA]</scope>
    <source>
        <strain evidence="4 5">LMG 28165</strain>
    </source>
</reference>
<dbReference type="InterPro" id="IPR001498">
    <property type="entry name" value="Impact_N"/>
</dbReference>
<dbReference type="PANTHER" id="PTHR16301">
    <property type="entry name" value="IMPACT-RELATED"/>
    <property type="match status" value="1"/>
</dbReference>
<comment type="similarity">
    <text evidence="1">Belongs to the IMPACT family.</text>
</comment>
<evidence type="ECO:0000256" key="1">
    <source>
        <dbReference type="ARBA" id="ARBA00007665"/>
    </source>
</evidence>
<dbReference type="Pfam" id="PF09186">
    <property type="entry name" value="DUF1949"/>
    <property type="match status" value="1"/>
</dbReference>
<dbReference type="GO" id="GO:0006446">
    <property type="term" value="P:regulation of translational initiation"/>
    <property type="evidence" value="ECO:0007669"/>
    <property type="project" value="TreeGrafter"/>
</dbReference>
<dbReference type="InterPro" id="IPR015269">
    <property type="entry name" value="UPF0029_Impact_C"/>
</dbReference>
<dbReference type="InterPro" id="IPR023582">
    <property type="entry name" value="Impact"/>
</dbReference>
<dbReference type="NCBIfam" id="TIGR00257">
    <property type="entry name" value="IMPACT_YIGZ"/>
    <property type="match status" value="1"/>
</dbReference>
<dbReference type="InterPro" id="IPR036956">
    <property type="entry name" value="Impact_N_sf"/>
</dbReference>
<dbReference type="PROSITE" id="PS00910">
    <property type="entry name" value="UPF0029"/>
    <property type="match status" value="1"/>
</dbReference>
<name>A0A5C4U5Q3_9CORY</name>
<evidence type="ECO:0000259" key="2">
    <source>
        <dbReference type="Pfam" id="PF01205"/>
    </source>
</evidence>
<feature type="domain" description="UPF0029" evidence="3">
    <location>
        <begin position="144"/>
        <end position="198"/>
    </location>
</feature>
<dbReference type="SUPFAM" id="SSF54980">
    <property type="entry name" value="EF-G C-terminal domain-like"/>
    <property type="match status" value="1"/>
</dbReference>
<dbReference type="InterPro" id="IPR020568">
    <property type="entry name" value="Ribosomal_Su5_D2-typ_SF"/>
</dbReference>
<accession>A0A5C4U5Q3</accession>
<dbReference type="InterPro" id="IPR035647">
    <property type="entry name" value="EFG_III/V"/>
</dbReference>
<dbReference type="OrthoDB" id="9813771at2"/>
<dbReference type="SUPFAM" id="SSF54211">
    <property type="entry name" value="Ribosomal protein S5 domain 2-like"/>
    <property type="match status" value="1"/>
</dbReference>
<dbReference type="RefSeq" id="WP_139465049.1">
    <property type="nucleotide sequence ID" value="NZ_VDHJ01000003.1"/>
</dbReference>
<dbReference type="PANTHER" id="PTHR16301:SF20">
    <property type="entry name" value="IMPACT FAMILY MEMBER YIGZ"/>
    <property type="match status" value="1"/>
</dbReference>
<proteinExistence type="inferred from homology"/>
<evidence type="ECO:0000259" key="3">
    <source>
        <dbReference type="Pfam" id="PF09186"/>
    </source>
</evidence>
<organism evidence="4 5">
    <name type="scientific">Corynebacterium tapiri</name>
    <dbReference type="NCBI Taxonomy" id="1448266"/>
    <lineage>
        <taxon>Bacteria</taxon>
        <taxon>Bacillati</taxon>
        <taxon>Actinomycetota</taxon>
        <taxon>Actinomycetes</taxon>
        <taxon>Mycobacteriales</taxon>
        <taxon>Corynebacteriaceae</taxon>
        <taxon>Corynebacterium</taxon>
    </lineage>
</organism>
<dbReference type="AlphaFoldDB" id="A0A5C4U5Q3"/>
<protein>
    <submittedName>
        <fullName evidence="4">YigZ family protein</fullName>
    </submittedName>
</protein>
<evidence type="ECO:0000313" key="4">
    <source>
        <dbReference type="EMBL" id="TNL99373.1"/>
    </source>
</evidence>
<evidence type="ECO:0000313" key="5">
    <source>
        <dbReference type="Proteomes" id="UP000312032"/>
    </source>
</evidence>
<dbReference type="EMBL" id="VDHJ01000003">
    <property type="protein sequence ID" value="TNL99373.1"/>
    <property type="molecule type" value="Genomic_DNA"/>
</dbReference>
<keyword evidence="5" id="KW-1185">Reference proteome</keyword>
<feature type="domain" description="Impact N-terminal" evidence="2">
    <location>
        <begin position="21"/>
        <end position="128"/>
    </location>
</feature>
<gene>
    <name evidence="4" type="ORF">FHE74_03175</name>
</gene>
<dbReference type="GO" id="GO:0005737">
    <property type="term" value="C:cytoplasm"/>
    <property type="evidence" value="ECO:0007669"/>
    <property type="project" value="TreeGrafter"/>
</dbReference>
<dbReference type="InterPro" id="IPR015796">
    <property type="entry name" value="Impact_YigZ-like"/>
</dbReference>
<dbReference type="Pfam" id="PF01205">
    <property type="entry name" value="Impact_N"/>
    <property type="match status" value="1"/>
</dbReference>